<dbReference type="PANTHER" id="PTHR43133:SF25">
    <property type="entry name" value="RNA POLYMERASE SIGMA FACTOR RFAY-RELATED"/>
    <property type="match status" value="1"/>
</dbReference>
<dbReference type="GO" id="GO:0003677">
    <property type="term" value="F:DNA binding"/>
    <property type="evidence" value="ECO:0007669"/>
    <property type="project" value="InterPro"/>
</dbReference>
<reference evidence="8" key="1">
    <citation type="submission" date="2020-05" db="EMBL/GenBank/DDBJ databases">
        <title>Frigoriglobus tundricola gen. nov., sp. nov., a psychrotolerant cellulolytic planctomycete of the family Gemmataceae with two divergent copies of 16S rRNA gene.</title>
        <authorList>
            <person name="Kulichevskaya I.S."/>
            <person name="Ivanova A.A."/>
            <person name="Naumoff D.G."/>
            <person name="Beletsky A.V."/>
            <person name="Rijpstra W.I.C."/>
            <person name="Sinninghe Damste J.S."/>
            <person name="Mardanov A.V."/>
            <person name="Ravin N.V."/>
            <person name="Dedysh S.N."/>
        </authorList>
    </citation>
    <scope>NUCLEOTIDE SEQUENCE [LARGE SCALE GENOMIC DNA]</scope>
    <source>
        <strain evidence="8">PL17</strain>
    </source>
</reference>
<evidence type="ECO:0000256" key="1">
    <source>
        <dbReference type="ARBA" id="ARBA00010641"/>
    </source>
</evidence>
<dbReference type="InterPro" id="IPR013324">
    <property type="entry name" value="RNA_pol_sigma_r3/r4-like"/>
</dbReference>
<organism evidence="7 8">
    <name type="scientific">Frigoriglobus tundricola</name>
    <dbReference type="NCBI Taxonomy" id="2774151"/>
    <lineage>
        <taxon>Bacteria</taxon>
        <taxon>Pseudomonadati</taxon>
        <taxon>Planctomycetota</taxon>
        <taxon>Planctomycetia</taxon>
        <taxon>Gemmatales</taxon>
        <taxon>Gemmataceae</taxon>
        <taxon>Frigoriglobus</taxon>
    </lineage>
</organism>
<dbReference type="EMBL" id="CP053452">
    <property type="protein sequence ID" value="QJW94383.1"/>
    <property type="molecule type" value="Genomic_DNA"/>
</dbReference>
<gene>
    <name evidence="7" type="ORF">FTUN_1903</name>
</gene>
<comment type="similarity">
    <text evidence="1">Belongs to the sigma-70 factor family. ECF subfamily.</text>
</comment>
<evidence type="ECO:0008006" key="9">
    <source>
        <dbReference type="Google" id="ProtNLM"/>
    </source>
</evidence>
<dbReference type="InterPro" id="IPR013325">
    <property type="entry name" value="RNA_pol_sigma_r2"/>
</dbReference>
<dbReference type="Gene3D" id="1.10.10.10">
    <property type="entry name" value="Winged helix-like DNA-binding domain superfamily/Winged helix DNA-binding domain"/>
    <property type="match status" value="1"/>
</dbReference>
<evidence type="ECO:0000313" key="8">
    <source>
        <dbReference type="Proteomes" id="UP000503447"/>
    </source>
</evidence>
<keyword evidence="2" id="KW-0805">Transcription regulation</keyword>
<protein>
    <recommendedName>
        <fullName evidence="9">RNA polymerase ECF-type sigma factor</fullName>
    </recommendedName>
</protein>
<keyword evidence="8" id="KW-1185">Reference proteome</keyword>
<dbReference type="Pfam" id="PF04542">
    <property type="entry name" value="Sigma70_r2"/>
    <property type="match status" value="1"/>
</dbReference>
<dbReference type="InterPro" id="IPR013249">
    <property type="entry name" value="RNA_pol_sigma70_r4_t2"/>
</dbReference>
<dbReference type="Proteomes" id="UP000503447">
    <property type="component" value="Chromosome"/>
</dbReference>
<evidence type="ECO:0000313" key="7">
    <source>
        <dbReference type="EMBL" id="QJW94383.1"/>
    </source>
</evidence>
<dbReference type="PANTHER" id="PTHR43133">
    <property type="entry name" value="RNA POLYMERASE ECF-TYPE SIGMA FACTO"/>
    <property type="match status" value="1"/>
</dbReference>
<feature type="domain" description="RNA polymerase sigma-70 region 2" evidence="5">
    <location>
        <begin position="16"/>
        <end position="77"/>
    </location>
</feature>
<proteinExistence type="inferred from homology"/>
<dbReference type="AlphaFoldDB" id="A0A6M5YM52"/>
<dbReference type="InterPro" id="IPR039425">
    <property type="entry name" value="RNA_pol_sigma-70-like"/>
</dbReference>
<dbReference type="InterPro" id="IPR007627">
    <property type="entry name" value="RNA_pol_sigma70_r2"/>
</dbReference>
<dbReference type="SUPFAM" id="SSF88659">
    <property type="entry name" value="Sigma3 and sigma4 domains of RNA polymerase sigma factors"/>
    <property type="match status" value="1"/>
</dbReference>
<keyword evidence="4" id="KW-0804">Transcription</keyword>
<evidence type="ECO:0000256" key="2">
    <source>
        <dbReference type="ARBA" id="ARBA00023015"/>
    </source>
</evidence>
<dbReference type="RefSeq" id="WP_171470396.1">
    <property type="nucleotide sequence ID" value="NZ_CP053452.2"/>
</dbReference>
<dbReference type="GO" id="GO:0006352">
    <property type="term" value="P:DNA-templated transcription initiation"/>
    <property type="evidence" value="ECO:0007669"/>
    <property type="project" value="InterPro"/>
</dbReference>
<name>A0A6M5YM52_9BACT</name>
<dbReference type="InterPro" id="IPR036388">
    <property type="entry name" value="WH-like_DNA-bd_sf"/>
</dbReference>
<dbReference type="KEGG" id="ftj:FTUN_1903"/>
<keyword evidence="3" id="KW-0731">Sigma factor</keyword>
<evidence type="ECO:0000259" key="5">
    <source>
        <dbReference type="Pfam" id="PF04542"/>
    </source>
</evidence>
<feature type="domain" description="RNA polymerase sigma factor 70 region 4 type 2" evidence="6">
    <location>
        <begin position="109"/>
        <end position="161"/>
    </location>
</feature>
<sequence length="173" mass="19802">MDLDERRRFERATLPHLDAAYNLARWLTRDEHAAEDVVQEAFLRAARFFASFRGGDGRAWLLAVVRRAAYDWLQKRRAWAAASLNEAAHDHGDEALNPERLVIRRADSELLRRVIEELVPEFREVIVLRELEGLSYQEIATVTGTPVGTVMSRLSRARKQLQVRLAPCPKAEG</sequence>
<dbReference type="SUPFAM" id="SSF88946">
    <property type="entry name" value="Sigma2 domain of RNA polymerase sigma factors"/>
    <property type="match status" value="1"/>
</dbReference>
<evidence type="ECO:0000256" key="3">
    <source>
        <dbReference type="ARBA" id="ARBA00023082"/>
    </source>
</evidence>
<evidence type="ECO:0000256" key="4">
    <source>
        <dbReference type="ARBA" id="ARBA00023163"/>
    </source>
</evidence>
<dbReference type="InterPro" id="IPR014284">
    <property type="entry name" value="RNA_pol_sigma-70_dom"/>
</dbReference>
<dbReference type="NCBIfam" id="TIGR02937">
    <property type="entry name" value="sigma70-ECF"/>
    <property type="match status" value="1"/>
</dbReference>
<dbReference type="Pfam" id="PF08281">
    <property type="entry name" value="Sigma70_r4_2"/>
    <property type="match status" value="1"/>
</dbReference>
<dbReference type="CDD" id="cd06171">
    <property type="entry name" value="Sigma70_r4"/>
    <property type="match status" value="1"/>
</dbReference>
<accession>A0A6M5YM52</accession>
<dbReference type="Gene3D" id="1.10.1740.10">
    <property type="match status" value="1"/>
</dbReference>
<evidence type="ECO:0000259" key="6">
    <source>
        <dbReference type="Pfam" id="PF08281"/>
    </source>
</evidence>
<dbReference type="GO" id="GO:0016987">
    <property type="term" value="F:sigma factor activity"/>
    <property type="evidence" value="ECO:0007669"/>
    <property type="project" value="UniProtKB-KW"/>
</dbReference>